<protein>
    <submittedName>
        <fullName evidence="1">Uncharacterized protein</fullName>
    </submittedName>
</protein>
<name>A0A5B7HGT6_PORTR</name>
<comment type="caution">
    <text evidence="1">The sequence shown here is derived from an EMBL/GenBank/DDBJ whole genome shotgun (WGS) entry which is preliminary data.</text>
</comment>
<dbReference type="AlphaFoldDB" id="A0A5B7HGT6"/>
<gene>
    <name evidence="1" type="ORF">E2C01_063606</name>
</gene>
<organism evidence="1 2">
    <name type="scientific">Portunus trituberculatus</name>
    <name type="common">Swimming crab</name>
    <name type="synonym">Neptunus trituberculatus</name>
    <dbReference type="NCBI Taxonomy" id="210409"/>
    <lineage>
        <taxon>Eukaryota</taxon>
        <taxon>Metazoa</taxon>
        <taxon>Ecdysozoa</taxon>
        <taxon>Arthropoda</taxon>
        <taxon>Crustacea</taxon>
        <taxon>Multicrustacea</taxon>
        <taxon>Malacostraca</taxon>
        <taxon>Eumalacostraca</taxon>
        <taxon>Eucarida</taxon>
        <taxon>Decapoda</taxon>
        <taxon>Pleocyemata</taxon>
        <taxon>Brachyura</taxon>
        <taxon>Eubrachyura</taxon>
        <taxon>Portunoidea</taxon>
        <taxon>Portunidae</taxon>
        <taxon>Portuninae</taxon>
        <taxon>Portunus</taxon>
    </lineage>
</organism>
<accession>A0A5B7HGT6</accession>
<dbReference type="Proteomes" id="UP000324222">
    <property type="component" value="Unassembled WGS sequence"/>
</dbReference>
<keyword evidence="2" id="KW-1185">Reference proteome</keyword>
<evidence type="ECO:0000313" key="1">
    <source>
        <dbReference type="EMBL" id="MPC69383.1"/>
    </source>
</evidence>
<sequence>MWQLGNIRRKYFNIRFKRKARAARLRRGTGRRRLCSVLWLSDINKFPQGRCLHIFIPVDIAQPSSVLRETGRCLCAIPPLDLLPRSSIFIWTILTFCRSFSWRHTQYPSRPHSSLSTSPYPPRPSPLSFPSTKGITMAVDWSTSRGGFPSPSTHLQGLFVPTLPFIFIFLPDDVKATVPAHSEGTPGLALLA</sequence>
<dbReference type="EMBL" id="VSRR010029330">
    <property type="protein sequence ID" value="MPC69383.1"/>
    <property type="molecule type" value="Genomic_DNA"/>
</dbReference>
<proteinExistence type="predicted"/>
<reference evidence="1 2" key="1">
    <citation type="submission" date="2019-05" db="EMBL/GenBank/DDBJ databases">
        <title>Another draft genome of Portunus trituberculatus and its Hox gene families provides insights of decapod evolution.</title>
        <authorList>
            <person name="Jeong J.-H."/>
            <person name="Song I."/>
            <person name="Kim S."/>
            <person name="Choi T."/>
            <person name="Kim D."/>
            <person name="Ryu S."/>
            <person name="Kim W."/>
        </authorList>
    </citation>
    <scope>NUCLEOTIDE SEQUENCE [LARGE SCALE GENOMIC DNA]</scope>
    <source>
        <tissue evidence="1">Muscle</tissue>
    </source>
</reference>
<evidence type="ECO:0000313" key="2">
    <source>
        <dbReference type="Proteomes" id="UP000324222"/>
    </source>
</evidence>